<dbReference type="RefSeq" id="WP_073051264.1">
    <property type="nucleotide sequence ID" value="NZ_FQUP01000001.1"/>
</dbReference>
<dbReference type="EMBL" id="FQUP01000001">
    <property type="protein sequence ID" value="SHE61518.1"/>
    <property type="molecule type" value="Genomic_DNA"/>
</dbReference>
<dbReference type="Proteomes" id="UP000184485">
    <property type="component" value="Unassembled WGS sequence"/>
</dbReference>
<protein>
    <submittedName>
        <fullName evidence="1">Phage tail tape measure protein, lambda family</fullName>
    </submittedName>
</protein>
<sequence length="189" mass="18769">MPTVVDELSVKVSADTTGFRTALDELAKRADSFSGAIAKAFTGAVTGGKSFEDVLKSLALKLSSMALSSALKPIESGVGSLLSGLLGQTGTTAFAKGGVVPFADGGVVSQPSYFPLGRGLGLAGEAGSEAILPLQRGADGRLGVGAGGGSGNVTVNVAIQTQDAASFRKSEAQVTASLARAVGRGRRGL</sequence>
<proteinExistence type="predicted"/>
<dbReference type="OrthoDB" id="8448547at2"/>
<evidence type="ECO:0000313" key="2">
    <source>
        <dbReference type="Proteomes" id="UP000184485"/>
    </source>
</evidence>
<keyword evidence="2" id="KW-1185">Reference proteome</keyword>
<organism evidence="1 2">
    <name type="scientific">Kaistia soli DSM 19436</name>
    <dbReference type="NCBI Taxonomy" id="1122133"/>
    <lineage>
        <taxon>Bacteria</taxon>
        <taxon>Pseudomonadati</taxon>
        <taxon>Pseudomonadota</taxon>
        <taxon>Alphaproteobacteria</taxon>
        <taxon>Hyphomicrobiales</taxon>
        <taxon>Kaistiaceae</taxon>
        <taxon>Kaistia</taxon>
    </lineage>
</organism>
<dbReference type="STRING" id="1122133.SAMN02745157_0561"/>
<reference evidence="1 2" key="1">
    <citation type="submission" date="2016-11" db="EMBL/GenBank/DDBJ databases">
        <authorList>
            <person name="Jaros S."/>
            <person name="Januszkiewicz K."/>
            <person name="Wedrychowicz H."/>
        </authorList>
    </citation>
    <scope>NUCLEOTIDE SEQUENCE [LARGE SCALE GENOMIC DNA]</scope>
    <source>
        <strain evidence="1 2">DSM 19436</strain>
    </source>
</reference>
<accession>A0A1M4UXW9</accession>
<name>A0A1M4UXW9_9HYPH</name>
<evidence type="ECO:0000313" key="1">
    <source>
        <dbReference type="EMBL" id="SHE61518.1"/>
    </source>
</evidence>
<dbReference type="AlphaFoldDB" id="A0A1M4UXW9"/>
<gene>
    <name evidence="1" type="ORF">SAMN02745157_0561</name>
</gene>